<dbReference type="AlphaFoldDB" id="A0A6G0VI27"/>
<gene>
    <name evidence="2" type="ORF">FWK35_00038893</name>
</gene>
<evidence type="ECO:0000259" key="1">
    <source>
        <dbReference type="PROSITE" id="PS50878"/>
    </source>
</evidence>
<keyword evidence="2" id="KW-0548">Nucleotidyltransferase</keyword>
<reference evidence="2 3" key="1">
    <citation type="submission" date="2019-08" db="EMBL/GenBank/DDBJ databases">
        <title>Whole genome of Aphis craccivora.</title>
        <authorList>
            <person name="Voronova N.V."/>
            <person name="Shulinski R.S."/>
            <person name="Bandarenka Y.V."/>
            <person name="Zhorov D.G."/>
            <person name="Warner D."/>
        </authorList>
    </citation>
    <scope>NUCLEOTIDE SEQUENCE [LARGE SCALE GENOMIC DNA]</scope>
    <source>
        <strain evidence="2">180601</strain>
        <tissue evidence="2">Whole Body</tissue>
    </source>
</reference>
<protein>
    <submittedName>
        <fullName evidence="2">RNA-directed DNA polymerase from mobile element jockey</fullName>
    </submittedName>
</protein>
<dbReference type="Proteomes" id="UP000478052">
    <property type="component" value="Unassembled WGS sequence"/>
</dbReference>
<proteinExistence type="predicted"/>
<dbReference type="InterPro" id="IPR043502">
    <property type="entry name" value="DNA/RNA_pol_sf"/>
</dbReference>
<dbReference type="SUPFAM" id="SSF56672">
    <property type="entry name" value="DNA/RNA polymerases"/>
    <property type="match status" value="1"/>
</dbReference>
<dbReference type="GO" id="GO:0003964">
    <property type="term" value="F:RNA-directed DNA polymerase activity"/>
    <property type="evidence" value="ECO:0007669"/>
    <property type="project" value="UniProtKB-KW"/>
</dbReference>
<organism evidence="2 3">
    <name type="scientific">Aphis craccivora</name>
    <name type="common">Cowpea aphid</name>
    <dbReference type="NCBI Taxonomy" id="307492"/>
    <lineage>
        <taxon>Eukaryota</taxon>
        <taxon>Metazoa</taxon>
        <taxon>Ecdysozoa</taxon>
        <taxon>Arthropoda</taxon>
        <taxon>Hexapoda</taxon>
        <taxon>Insecta</taxon>
        <taxon>Pterygota</taxon>
        <taxon>Neoptera</taxon>
        <taxon>Paraneoptera</taxon>
        <taxon>Hemiptera</taxon>
        <taxon>Sternorrhyncha</taxon>
        <taxon>Aphidomorpha</taxon>
        <taxon>Aphidoidea</taxon>
        <taxon>Aphididae</taxon>
        <taxon>Aphidini</taxon>
        <taxon>Aphis</taxon>
        <taxon>Aphis</taxon>
    </lineage>
</organism>
<dbReference type="Pfam" id="PF00078">
    <property type="entry name" value="RVT_1"/>
    <property type="match status" value="1"/>
</dbReference>
<dbReference type="PROSITE" id="PS50878">
    <property type="entry name" value="RT_POL"/>
    <property type="match status" value="1"/>
</dbReference>
<keyword evidence="2" id="KW-0808">Transferase</keyword>
<keyword evidence="3" id="KW-1185">Reference proteome</keyword>
<dbReference type="PANTHER" id="PTHR33332">
    <property type="entry name" value="REVERSE TRANSCRIPTASE DOMAIN-CONTAINING PROTEIN"/>
    <property type="match status" value="1"/>
</dbReference>
<dbReference type="EMBL" id="VUJU01016961">
    <property type="protein sequence ID" value="KAF0685875.1"/>
    <property type="molecule type" value="Genomic_DNA"/>
</dbReference>
<feature type="domain" description="Reverse transcriptase" evidence="1">
    <location>
        <begin position="1"/>
        <end position="135"/>
    </location>
</feature>
<evidence type="ECO:0000313" key="3">
    <source>
        <dbReference type="Proteomes" id="UP000478052"/>
    </source>
</evidence>
<comment type="caution">
    <text evidence="2">The sequence shown here is derived from an EMBL/GenBank/DDBJ whole genome shotgun (WGS) entry which is preliminary data.</text>
</comment>
<dbReference type="InterPro" id="IPR000477">
    <property type="entry name" value="RT_dom"/>
</dbReference>
<keyword evidence="2" id="KW-0695">RNA-directed DNA polymerase</keyword>
<dbReference type="OrthoDB" id="6584579at2759"/>
<sequence length="331" mass="37616">MNVLYNSGFGEPILSWLKSHLTDRVQWVKVFEHTSKTIDIPSGIPQGSHLSPIVFSLFINDLKNVIPSAKFLIFADDLKIFSPVDTLSDCQSLQSELYSMVFWFNSIGLQLNTDNCHSMSFSRIRSIIKYIYIINNSIIESVNMKKDLGVILTPKLSFHPHIEAMCCKSLKTLGFVLRLSKEFKLSASPKSIYCSLVRSLLEYASVLWDPCMAVDSSLIERVQRRFLSSSAFILKINHPPHDYQPVMHKLGLVSLADRRVEANLLFLNKLIDGSIDAPSLLTQVGFKVPSRQTKSSTPFAITPHNNNYGRNQPIVRMMRLGNEHPHLFIRY</sequence>
<evidence type="ECO:0000313" key="2">
    <source>
        <dbReference type="EMBL" id="KAF0685875.1"/>
    </source>
</evidence>
<accession>A0A6G0VI27</accession>
<name>A0A6G0VI27_APHCR</name>